<comment type="caution">
    <text evidence="2">The sequence shown here is derived from an EMBL/GenBank/DDBJ whole genome shotgun (WGS) entry which is preliminary data.</text>
</comment>
<organism evidence="2 3">
    <name type="scientific">Araneus ventricosus</name>
    <name type="common">Orbweaver spider</name>
    <name type="synonym">Epeira ventricosa</name>
    <dbReference type="NCBI Taxonomy" id="182803"/>
    <lineage>
        <taxon>Eukaryota</taxon>
        <taxon>Metazoa</taxon>
        <taxon>Ecdysozoa</taxon>
        <taxon>Arthropoda</taxon>
        <taxon>Chelicerata</taxon>
        <taxon>Arachnida</taxon>
        <taxon>Araneae</taxon>
        <taxon>Araneomorphae</taxon>
        <taxon>Entelegynae</taxon>
        <taxon>Araneoidea</taxon>
        <taxon>Araneidae</taxon>
        <taxon>Araneus</taxon>
    </lineage>
</organism>
<name>A0A4Y2CK28_ARAVE</name>
<proteinExistence type="predicted"/>
<dbReference type="EMBL" id="BGPR01000193">
    <property type="protein sequence ID" value="GBM03635.1"/>
    <property type="molecule type" value="Genomic_DNA"/>
</dbReference>
<reference evidence="2 3" key="1">
    <citation type="journal article" date="2019" name="Sci. Rep.">
        <title>Orb-weaving spider Araneus ventricosus genome elucidates the spidroin gene catalogue.</title>
        <authorList>
            <person name="Kono N."/>
            <person name="Nakamura H."/>
            <person name="Ohtoshi R."/>
            <person name="Moran D.A.P."/>
            <person name="Shinohara A."/>
            <person name="Yoshida Y."/>
            <person name="Fujiwara M."/>
            <person name="Mori M."/>
            <person name="Tomita M."/>
            <person name="Arakawa K."/>
        </authorList>
    </citation>
    <scope>NUCLEOTIDE SEQUENCE [LARGE SCALE GENOMIC DNA]</scope>
</reference>
<accession>A0A4Y2CK28</accession>
<feature type="region of interest" description="Disordered" evidence="1">
    <location>
        <begin position="20"/>
        <end position="40"/>
    </location>
</feature>
<dbReference type="Proteomes" id="UP000499080">
    <property type="component" value="Unassembled WGS sequence"/>
</dbReference>
<gene>
    <name evidence="2" type="ORF">AVEN_203199_1</name>
</gene>
<evidence type="ECO:0000313" key="2">
    <source>
        <dbReference type="EMBL" id="GBM03635.1"/>
    </source>
</evidence>
<evidence type="ECO:0000313" key="3">
    <source>
        <dbReference type="Proteomes" id="UP000499080"/>
    </source>
</evidence>
<sequence length="119" mass="13191">MVDGGHAEMKATVVQHFCPLEPRNRRGEAGALQPEDQGDTTVSCRSNSDCACKTQQHQSIICAFELESTSYCAWKELNYVNQITHLLYAANVLLRLERANNGQSINVSTADVLLPRRGK</sequence>
<keyword evidence="3" id="KW-1185">Reference proteome</keyword>
<evidence type="ECO:0000256" key="1">
    <source>
        <dbReference type="SAM" id="MobiDB-lite"/>
    </source>
</evidence>
<protein>
    <submittedName>
        <fullName evidence="2">Uncharacterized protein</fullName>
    </submittedName>
</protein>
<dbReference type="AlphaFoldDB" id="A0A4Y2CK28"/>